<proteinExistence type="predicted"/>
<dbReference type="Gene3D" id="3.40.50.11310">
    <property type="entry name" value="Bacterial phosphonate metabolism protein PhnH"/>
    <property type="match status" value="1"/>
</dbReference>
<dbReference type="RefSeq" id="WP_277580239.1">
    <property type="nucleotide sequence ID" value="NZ_JAMBPV010000001.1"/>
</dbReference>
<dbReference type="GO" id="GO:0019634">
    <property type="term" value="P:organic phosphonate metabolic process"/>
    <property type="evidence" value="ECO:0007669"/>
    <property type="project" value="InterPro"/>
</dbReference>
<reference evidence="1" key="1">
    <citation type="submission" date="2022-05" db="EMBL/GenBank/DDBJ databases">
        <title>Comparative genomics of Staphylococcus equorum isolates.</title>
        <authorList>
            <person name="Luelf R.H."/>
        </authorList>
    </citation>
    <scope>NUCLEOTIDE SEQUENCE</scope>
    <source>
        <strain evidence="1">TMW 2.2343</strain>
    </source>
</reference>
<dbReference type="InterPro" id="IPR038058">
    <property type="entry name" value="PhnH-like_sp"/>
</dbReference>
<evidence type="ECO:0000313" key="2">
    <source>
        <dbReference type="Proteomes" id="UP001152302"/>
    </source>
</evidence>
<dbReference type="InterPro" id="IPR008772">
    <property type="entry name" value="Phosphonate_metab_PhnH"/>
</dbReference>
<dbReference type="NCBIfam" id="TIGR03292">
    <property type="entry name" value="PhnH_redo"/>
    <property type="match status" value="1"/>
</dbReference>
<evidence type="ECO:0000313" key="1">
    <source>
        <dbReference type="EMBL" id="MDG0858034.1"/>
    </source>
</evidence>
<protein>
    <submittedName>
        <fullName evidence="1">Phosphonate C-P lyase system protein PhnH</fullName>
    </submittedName>
</protein>
<comment type="caution">
    <text evidence="1">The sequence shown here is derived from an EMBL/GenBank/DDBJ whole genome shotgun (WGS) entry which is preliminary data.</text>
</comment>
<organism evidence="1 2">
    <name type="scientific">Staphylococcus equorum</name>
    <dbReference type="NCBI Taxonomy" id="246432"/>
    <lineage>
        <taxon>Bacteria</taxon>
        <taxon>Bacillati</taxon>
        <taxon>Bacillota</taxon>
        <taxon>Bacilli</taxon>
        <taxon>Bacillales</taxon>
        <taxon>Staphylococcaceae</taxon>
        <taxon>Staphylococcus</taxon>
    </lineage>
</organism>
<name>A0A9X4L7S3_9STAP</name>
<dbReference type="GO" id="GO:0016829">
    <property type="term" value="F:lyase activity"/>
    <property type="evidence" value="ECO:0007669"/>
    <property type="project" value="UniProtKB-KW"/>
</dbReference>
<dbReference type="AlphaFoldDB" id="A0A9X4L7S3"/>
<dbReference type="Proteomes" id="UP001152302">
    <property type="component" value="Unassembled WGS sequence"/>
</dbReference>
<dbReference type="Pfam" id="PF05845">
    <property type="entry name" value="PhnH"/>
    <property type="match status" value="1"/>
</dbReference>
<gene>
    <name evidence="1" type="primary">phnH</name>
    <name evidence="1" type="ORF">M4L21_01750</name>
</gene>
<accession>A0A9X4L7S3</accession>
<dbReference type="SUPFAM" id="SSF159709">
    <property type="entry name" value="PhnH-like"/>
    <property type="match status" value="1"/>
</dbReference>
<dbReference type="PIRSF" id="PIRSF020680">
    <property type="entry name" value="PhnH"/>
    <property type="match status" value="1"/>
</dbReference>
<sequence length="188" mass="21119">MISDTILATQQMYRMLLDLSSHPGKIETFRDETINETSYSDALIATTNTLFDNEIAFYLENDQESKVISAITGAHRTNIIAESDFVITTETLLSTAQLLQLNKGTLLSPEKSSTLMIEIESIGSGYLYRLTGPGIKHHTDLQLSISPEIIEQRTQMCEEFPMGVDFIICDKDNHIVFIPRTTNVEVLK</sequence>
<keyword evidence="1" id="KW-0456">Lyase</keyword>
<dbReference type="EMBL" id="JAMBPX010000001">
    <property type="protein sequence ID" value="MDG0858034.1"/>
    <property type="molecule type" value="Genomic_DNA"/>
</dbReference>